<gene>
    <name evidence="5" type="ORF">QYM36_013703</name>
</gene>
<name>A0AA88HRA5_ARTSF</name>
<dbReference type="AlphaFoldDB" id="A0AA88HRA5"/>
<feature type="region of interest" description="Disordered" evidence="2">
    <location>
        <begin position="1176"/>
        <end position="1196"/>
    </location>
</feature>
<evidence type="ECO:0000313" key="6">
    <source>
        <dbReference type="Proteomes" id="UP001187531"/>
    </source>
</evidence>
<accession>A0AA88HRA5</accession>
<dbReference type="PROSITE" id="PS50157">
    <property type="entry name" value="ZINC_FINGER_C2H2_2"/>
    <property type="match status" value="1"/>
</dbReference>
<feature type="region of interest" description="Disordered" evidence="2">
    <location>
        <begin position="350"/>
        <end position="386"/>
    </location>
</feature>
<sequence>MEGTNRENISQQASSSEDALGLLTRGEARERADAATPHVLIYRVKQCSLCEARLSSYKLLVEHMVQRHRVVSVTWRCPRCPKTFAIVAGVAGHLPHCRGSSPREASEPGVYCRQKRMRSESGEMNEGMNGKRVRNECTGVIGAPGPSGPTIQASEMNANVGQLMCVVDGCGRSFTSATGLGQHMRHQHPVVHNERFAGVKRARWKDDELRRVAHFEIECGDLVNVNQYIASKMPGRTGEAVKKVRKRHDYLEILEDVRRRATDGRANLVSPPNKRYRATIEPLNANELMEQIEDGDEALFRSHPEISVPEFEGATLEAKSFRTTALLAVEGKISVDTLFREFSDRYLKGAREESMTGGRGRGGGRSGNRQEPAETKAKRRVRKERPAEKRFRLAQAMFNRSEKDCLDAILSVNGFEREEVSLTSTEKDALLSEYKGVFESDPLEDREGFVPSVTKLGTELTCPISPEEVSRTLNSFDENSAPGPDLIKYSTLKGVDNHVLAVLFNTFLGCSKIASCLKPCRTTLVPKSLGPGLPGKKFRPITIASAILRLYTKIIVNRLNACEVLSGAQRGFVRRPGCFENIYSVRALIKAAREEKRSIAILAIDLAKAFDSVQHTSVQRALNRFGASDHLCRVVDDLYTDVDTRLSVGRTQLGHIIMRNGVKQGDPLSPFLFNLVIDEFLTTVNSDPTVTQGIGFQYGGVKVAAIGYADDLLLIAETRHGAQLLMDGLTTFCRNRHLRINPSKCQSLCLEWQGKAKSHKVLGSIVSVLRDIEQETSVGEGSVRVPAVSVTGSLSYLGTQIRPDGNCEVKESEFASSLAKLRRAPLKGTQKIRLAKLLVQRQFYHVSVADLNMKRIERYDRALRSFTKKVLHLPKSTATSFLYTKTRDGGLGLPCIFEKVMKFLRGQLRKLQTSTDLWIIALAQTQLVQKLQRRIEKFKDRNWQQEFSRTWQGHGADSFKANPVANFWLPGQTKFFKGRVYNQAVQLRTQLFPTRRTQYNTDPATNMCRHGCPSQETIQHVLQSCPFVQGARIKRHDKVVDALTEYVKKTDFKFLKETYLTKGTQRLKPDLIIVKEGVAYVVDVTVAYDHPEVFKRAAEEKVRKYSVLTPSDIPGLGEIKAVEVIPIVLGARGGWRRANSKLDKVLKLPRSFAKINIIRTIKESIIMLRLHSSLQRRSSRNGNTNNTQSRINSMNGMNVNGINGMNVGPASNAAGVNGGA</sequence>
<dbReference type="EMBL" id="JAVRJZ010000017">
    <property type="protein sequence ID" value="KAK2710117.1"/>
    <property type="molecule type" value="Genomic_DNA"/>
</dbReference>
<organism evidence="5 6">
    <name type="scientific">Artemia franciscana</name>
    <name type="common">Brine shrimp</name>
    <name type="synonym">Artemia sanfranciscana</name>
    <dbReference type="NCBI Taxonomy" id="6661"/>
    <lineage>
        <taxon>Eukaryota</taxon>
        <taxon>Metazoa</taxon>
        <taxon>Ecdysozoa</taxon>
        <taxon>Arthropoda</taxon>
        <taxon>Crustacea</taxon>
        <taxon>Branchiopoda</taxon>
        <taxon>Anostraca</taxon>
        <taxon>Artemiidae</taxon>
        <taxon>Artemia</taxon>
    </lineage>
</organism>
<feature type="domain" description="Reverse transcriptase" evidence="4">
    <location>
        <begin position="506"/>
        <end position="766"/>
    </location>
</feature>
<feature type="domain" description="C2H2-type" evidence="3">
    <location>
        <begin position="163"/>
        <end position="188"/>
    </location>
</feature>
<feature type="compositionally biased region" description="Gly residues" evidence="2">
    <location>
        <begin position="357"/>
        <end position="366"/>
    </location>
</feature>
<dbReference type="PANTHER" id="PTHR19446">
    <property type="entry name" value="REVERSE TRANSCRIPTASES"/>
    <property type="match status" value="1"/>
</dbReference>
<dbReference type="GO" id="GO:0008270">
    <property type="term" value="F:zinc ion binding"/>
    <property type="evidence" value="ECO:0007669"/>
    <property type="project" value="UniProtKB-KW"/>
</dbReference>
<dbReference type="GO" id="GO:0071897">
    <property type="term" value="P:DNA biosynthetic process"/>
    <property type="evidence" value="ECO:0007669"/>
    <property type="project" value="UniProtKB-ARBA"/>
</dbReference>
<evidence type="ECO:0000313" key="5">
    <source>
        <dbReference type="EMBL" id="KAK2710117.1"/>
    </source>
</evidence>
<comment type="caution">
    <text evidence="5">The sequence shown here is derived from an EMBL/GenBank/DDBJ whole genome shotgun (WGS) entry which is preliminary data.</text>
</comment>
<evidence type="ECO:0008006" key="7">
    <source>
        <dbReference type="Google" id="ProtNLM"/>
    </source>
</evidence>
<protein>
    <recommendedName>
        <fullName evidence="7">Reverse transcriptase</fullName>
    </recommendedName>
</protein>
<dbReference type="Pfam" id="PF00078">
    <property type="entry name" value="RVT_1"/>
    <property type="match status" value="1"/>
</dbReference>
<dbReference type="PROSITE" id="PS50878">
    <property type="entry name" value="RT_POL"/>
    <property type="match status" value="1"/>
</dbReference>
<reference evidence="5" key="1">
    <citation type="submission" date="2023-07" db="EMBL/GenBank/DDBJ databases">
        <title>Chromosome-level genome assembly of Artemia franciscana.</title>
        <authorList>
            <person name="Jo E."/>
        </authorList>
    </citation>
    <scope>NUCLEOTIDE SEQUENCE</scope>
    <source>
        <tissue evidence="5">Whole body</tissue>
    </source>
</reference>
<dbReference type="SMART" id="SM00355">
    <property type="entry name" value="ZnF_C2H2"/>
    <property type="match status" value="3"/>
</dbReference>
<dbReference type="InterPro" id="IPR043502">
    <property type="entry name" value="DNA/RNA_pol_sf"/>
</dbReference>
<dbReference type="PROSITE" id="PS00028">
    <property type="entry name" value="ZINC_FINGER_C2H2_1"/>
    <property type="match status" value="1"/>
</dbReference>
<dbReference type="InterPro" id="IPR000477">
    <property type="entry name" value="RT_dom"/>
</dbReference>
<keyword evidence="1" id="KW-0862">Zinc</keyword>
<dbReference type="CDD" id="cd01650">
    <property type="entry name" value="RT_nLTR_like"/>
    <property type="match status" value="1"/>
</dbReference>
<dbReference type="InterPro" id="IPR013087">
    <property type="entry name" value="Znf_C2H2_type"/>
</dbReference>
<evidence type="ECO:0000256" key="1">
    <source>
        <dbReference type="PROSITE-ProRule" id="PRU00042"/>
    </source>
</evidence>
<dbReference type="SUPFAM" id="SSF56672">
    <property type="entry name" value="DNA/RNA polymerases"/>
    <property type="match status" value="1"/>
</dbReference>
<proteinExistence type="predicted"/>
<evidence type="ECO:0000256" key="2">
    <source>
        <dbReference type="SAM" id="MobiDB-lite"/>
    </source>
</evidence>
<dbReference type="Proteomes" id="UP001187531">
    <property type="component" value="Unassembled WGS sequence"/>
</dbReference>
<evidence type="ECO:0000259" key="3">
    <source>
        <dbReference type="PROSITE" id="PS50157"/>
    </source>
</evidence>
<keyword evidence="6" id="KW-1185">Reference proteome</keyword>
<keyword evidence="1" id="KW-0479">Metal-binding</keyword>
<evidence type="ECO:0000259" key="4">
    <source>
        <dbReference type="PROSITE" id="PS50878"/>
    </source>
</evidence>
<keyword evidence="1" id="KW-0863">Zinc-finger</keyword>